<protein>
    <submittedName>
        <fullName evidence="1">Uncharacterized protein</fullName>
    </submittedName>
</protein>
<gene>
    <name evidence="1" type="ORF">QSH54_03835</name>
</gene>
<name>A0AAP4K7N0_9XANT</name>
<organism evidence="1">
    <name type="scientific">Xanthomonas arboricola pv. pruni</name>
    <dbReference type="NCBI Taxonomy" id="69929"/>
    <lineage>
        <taxon>Bacteria</taxon>
        <taxon>Pseudomonadati</taxon>
        <taxon>Pseudomonadota</taxon>
        <taxon>Gammaproteobacteria</taxon>
        <taxon>Lysobacterales</taxon>
        <taxon>Lysobacteraceae</taxon>
        <taxon>Xanthomonas</taxon>
    </lineage>
</organism>
<dbReference type="EMBL" id="JASVYU010000003">
    <property type="protein sequence ID" value="MDN0285799.1"/>
    <property type="molecule type" value="Genomic_DNA"/>
</dbReference>
<sequence length="217" mass="24486">MISEKTVELNLTTEFINWLSHQHNTLYFALGPTQAQEAQWGFDAGVFGNSTGALIQYKRAYVNGSVWEWRLNRTKAKDQLFRLQQLEAAGHAVFYAFPYFHTLSQLQTNRRRLLLHTFWFKPSQIVPSGGPNGHHEVRYDSTTKKWSVHSEEGIEMPPPMSLGEVISAFDNPENNLAALAEAFNLIVVGPEDTLIERQEEHDNSALSGICIVGRGDA</sequence>
<comment type="caution">
    <text evidence="1">The sequence shown here is derived from an EMBL/GenBank/DDBJ whole genome shotgun (WGS) entry which is preliminary data.</text>
</comment>
<evidence type="ECO:0000313" key="1">
    <source>
        <dbReference type="EMBL" id="MDN0285799.1"/>
    </source>
</evidence>
<reference evidence="1" key="1">
    <citation type="submission" date="2023-06" db="EMBL/GenBank/DDBJ databases">
        <title>Genome sequences of Xanthomonas arboricola from Serbia and Montenegro.</title>
        <authorList>
            <person name="Ilicic R."/>
            <person name="Jelusic A."/>
            <person name="Harrison J."/>
            <person name="Greer S."/>
            <person name="Grant M."/>
            <person name="Vicente J."/>
            <person name="Popovic Milovanovic T."/>
            <person name="Studholme D.J."/>
        </authorList>
    </citation>
    <scope>NUCLEOTIDE SEQUENCE</scope>
    <source>
        <strain evidence="1">Xp320</strain>
    </source>
</reference>
<dbReference type="RefSeq" id="WP_043087784.1">
    <property type="nucleotide sequence ID" value="NZ_CP044334.1"/>
</dbReference>
<dbReference type="AlphaFoldDB" id="A0AAP4K7N0"/>
<accession>A0AAP4K7N0</accession>
<proteinExistence type="predicted"/>